<keyword evidence="3" id="KW-0808">Transferase</keyword>
<dbReference type="eggNOG" id="COG0438">
    <property type="taxonomic scope" value="Bacteria"/>
</dbReference>
<feature type="domain" description="Glycosyl transferase family 1" evidence="1">
    <location>
        <begin position="224"/>
        <end position="390"/>
    </location>
</feature>
<dbReference type="Gene3D" id="3.40.50.2000">
    <property type="entry name" value="Glycogen Phosphorylase B"/>
    <property type="match status" value="2"/>
</dbReference>
<reference evidence="4" key="1">
    <citation type="submission" date="2010-05" db="EMBL/GenBank/DDBJ databases">
        <title>The complete genome of Truepera radiovictris DSM 17093.</title>
        <authorList>
            <consortium name="US DOE Joint Genome Institute (JGI-PGF)"/>
            <person name="Lucas S."/>
            <person name="Copeland A."/>
            <person name="Lapidus A."/>
            <person name="Glavina del Rio T."/>
            <person name="Dalin E."/>
            <person name="Tice H."/>
            <person name="Bruce D."/>
            <person name="Goodwin L."/>
            <person name="Pitluck S."/>
            <person name="Kyrpides N."/>
            <person name="Mavromatis K."/>
            <person name="Ovchinnikova G."/>
            <person name="Munk A.C."/>
            <person name="Detter J.C."/>
            <person name="Han C."/>
            <person name="Tapia R."/>
            <person name="Land M."/>
            <person name="Hauser L."/>
            <person name="Markowitz V."/>
            <person name="Cheng J.-F."/>
            <person name="Hugenholtz P."/>
            <person name="Woyke T."/>
            <person name="Wu D."/>
            <person name="Tindall B."/>
            <person name="Pomrenke H.G."/>
            <person name="Brambilla E."/>
            <person name="Klenk H.-P."/>
            <person name="Eisen J.A."/>
        </authorList>
    </citation>
    <scope>NUCLEOTIDE SEQUENCE [LARGE SCALE GENOMIC DNA]</scope>
    <source>
        <strain evidence="4">DSM 17093 / CIP 108686 / LMG 22925 / RQ-24</strain>
    </source>
</reference>
<evidence type="ECO:0000313" key="3">
    <source>
        <dbReference type="EMBL" id="ADI13447.1"/>
    </source>
</evidence>
<dbReference type="OrthoDB" id="396512at2"/>
<name>D7CR47_TRURR</name>
<proteinExistence type="predicted"/>
<dbReference type="InterPro" id="IPR028098">
    <property type="entry name" value="Glyco_trans_4-like_N"/>
</dbReference>
<protein>
    <submittedName>
        <fullName evidence="3">Glycosyl transferase group 1</fullName>
    </submittedName>
</protein>
<dbReference type="SUPFAM" id="SSF53756">
    <property type="entry name" value="UDP-Glycosyltransferase/glycogen phosphorylase"/>
    <property type="match status" value="1"/>
</dbReference>
<dbReference type="InterPro" id="IPR050194">
    <property type="entry name" value="Glycosyltransferase_grp1"/>
</dbReference>
<dbReference type="Proteomes" id="UP000000379">
    <property type="component" value="Chromosome"/>
</dbReference>
<dbReference type="KEGG" id="tra:Trad_0308"/>
<dbReference type="HOGENOM" id="CLU_009583_2_3_0"/>
<dbReference type="InterPro" id="IPR001296">
    <property type="entry name" value="Glyco_trans_1"/>
</dbReference>
<dbReference type="CDD" id="cd03801">
    <property type="entry name" value="GT4_PimA-like"/>
    <property type="match status" value="1"/>
</dbReference>
<accession>D7CR47</accession>
<dbReference type="EMBL" id="CP002049">
    <property type="protein sequence ID" value="ADI13447.1"/>
    <property type="molecule type" value="Genomic_DNA"/>
</dbReference>
<dbReference type="RefSeq" id="WP_013176827.1">
    <property type="nucleotide sequence ID" value="NC_014221.1"/>
</dbReference>
<organism evidence="3 4">
    <name type="scientific">Truepera radiovictrix (strain DSM 17093 / CIP 108686 / LMG 22925 / RQ-24)</name>
    <dbReference type="NCBI Taxonomy" id="649638"/>
    <lineage>
        <taxon>Bacteria</taxon>
        <taxon>Thermotogati</taxon>
        <taxon>Deinococcota</taxon>
        <taxon>Deinococci</taxon>
        <taxon>Trueperales</taxon>
        <taxon>Trueperaceae</taxon>
        <taxon>Truepera</taxon>
    </lineage>
</organism>
<dbReference type="CAZy" id="GT4">
    <property type="family name" value="Glycosyltransferase Family 4"/>
</dbReference>
<evidence type="ECO:0000259" key="2">
    <source>
        <dbReference type="Pfam" id="PF13579"/>
    </source>
</evidence>
<dbReference type="PANTHER" id="PTHR45947:SF3">
    <property type="entry name" value="SULFOQUINOVOSYL TRANSFERASE SQD2"/>
    <property type="match status" value="1"/>
</dbReference>
<gene>
    <name evidence="3" type="ordered locus">Trad_0308</name>
</gene>
<feature type="domain" description="Glycosyltransferase subfamily 4-like N-terminal" evidence="2">
    <location>
        <begin position="28"/>
        <end position="208"/>
    </location>
</feature>
<dbReference type="STRING" id="649638.Trad_0308"/>
<keyword evidence="4" id="KW-1185">Reference proteome</keyword>
<dbReference type="Pfam" id="PF00534">
    <property type="entry name" value="Glycos_transf_1"/>
    <property type="match status" value="1"/>
</dbReference>
<reference evidence="3 4" key="2">
    <citation type="journal article" date="2011" name="Stand. Genomic Sci.">
        <title>Complete genome sequence of Truepera radiovictrix type strain (RQ-24).</title>
        <authorList>
            <person name="Ivanova N."/>
            <person name="Rohde C."/>
            <person name="Munk C."/>
            <person name="Nolan M."/>
            <person name="Lucas S."/>
            <person name="Del Rio T.G."/>
            <person name="Tice H."/>
            <person name="Deshpande S."/>
            <person name="Cheng J.F."/>
            <person name="Tapia R."/>
            <person name="Han C."/>
            <person name="Goodwin L."/>
            <person name="Pitluck S."/>
            <person name="Liolios K."/>
            <person name="Mavromatis K."/>
            <person name="Mikhailova N."/>
            <person name="Pati A."/>
            <person name="Chen A."/>
            <person name="Palaniappan K."/>
            <person name="Land M."/>
            <person name="Hauser L."/>
            <person name="Chang Y.J."/>
            <person name="Jeffries C.D."/>
            <person name="Brambilla E."/>
            <person name="Rohde M."/>
            <person name="Goker M."/>
            <person name="Tindall B.J."/>
            <person name="Woyke T."/>
            <person name="Bristow J."/>
            <person name="Eisen J.A."/>
            <person name="Markowitz V."/>
            <person name="Hugenholtz P."/>
            <person name="Kyrpides N.C."/>
            <person name="Klenk H.P."/>
            <person name="Lapidus A."/>
        </authorList>
    </citation>
    <scope>NUCLEOTIDE SEQUENCE [LARGE SCALE GENOMIC DNA]</scope>
    <source>
        <strain evidence="4">DSM 17093 / CIP 108686 / LMG 22925 / RQ-24</strain>
    </source>
</reference>
<sequence length="417" mass="46149">MPPTLPPDRLTLAFYTLDYPPGRFVSSIGLYTQKLAAALAARGHRVFVLSRSEEGERVERDGEVTVLRLGPPRVAVPARVTLFSASSRALTGLRDEVRFRRRLADKLSELVAREGVDLIEAADSAAEAGFYRPQRHPRVPLVIRLHGPTAVAELFDRNVPEFGRRLIRRAERALFVKATHLTTPSEVSRRLFAAELGLHDRPIAVFPNIPTVDPTRITPADPAAADPDTVLYVGRSTKQKGLQVLVKAIPGVLEAHPSARFVFVGPDGPSASGHPSFQAYLLSQVPERYRGALHFVGYRDHAALRCFYERAALCVFPSLFESFGYTCLEAMTYGKAIIASPTGGMGEMLAEGRCGLLYTPPDADELRRHILTLLQDAPLRERLGRAARERALSCYHPEVIVAETERFYYRAVAECAR</sequence>
<dbReference type="Pfam" id="PF13579">
    <property type="entry name" value="Glyco_trans_4_4"/>
    <property type="match status" value="1"/>
</dbReference>
<dbReference type="PANTHER" id="PTHR45947">
    <property type="entry name" value="SULFOQUINOVOSYL TRANSFERASE SQD2"/>
    <property type="match status" value="1"/>
</dbReference>
<evidence type="ECO:0000259" key="1">
    <source>
        <dbReference type="Pfam" id="PF00534"/>
    </source>
</evidence>
<dbReference type="GO" id="GO:0016757">
    <property type="term" value="F:glycosyltransferase activity"/>
    <property type="evidence" value="ECO:0007669"/>
    <property type="project" value="InterPro"/>
</dbReference>
<dbReference type="AlphaFoldDB" id="D7CR47"/>
<evidence type="ECO:0000313" key="4">
    <source>
        <dbReference type="Proteomes" id="UP000000379"/>
    </source>
</evidence>